<feature type="domain" description="CBS" evidence="3">
    <location>
        <begin position="66"/>
        <end position="125"/>
    </location>
</feature>
<evidence type="ECO:0000256" key="1">
    <source>
        <dbReference type="PROSITE-ProRule" id="PRU00703"/>
    </source>
</evidence>
<dbReference type="Gene3D" id="3.10.580.10">
    <property type="entry name" value="CBS-domain"/>
    <property type="match status" value="2"/>
</dbReference>
<evidence type="ECO:0000259" key="3">
    <source>
        <dbReference type="PROSITE" id="PS51371"/>
    </source>
</evidence>
<dbReference type="GO" id="GO:0005886">
    <property type="term" value="C:plasma membrane"/>
    <property type="evidence" value="ECO:0007669"/>
    <property type="project" value="TreeGrafter"/>
</dbReference>
<dbReference type="GO" id="GO:0052621">
    <property type="term" value="F:diguanylate cyclase activity"/>
    <property type="evidence" value="ECO:0007669"/>
    <property type="project" value="TreeGrafter"/>
</dbReference>
<dbReference type="STRING" id="39060.SAMN05660706_11467"/>
<feature type="domain" description="CBS" evidence="3">
    <location>
        <begin position="8"/>
        <end position="65"/>
    </location>
</feature>
<reference evidence="5" key="1">
    <citation type="submission" date="2016-10" db="EMBL/GenBank/DDBJ databases">
        <authorList>
            <person name="Varghese N."/>
            <person name="Submissions S."/>
        </authorList>
    </citation>
    <scope>NUCLEOTIDE SEQUENCE [LARGE SCALE GENOMIC DNA]</scope>
    <source>
        <strain evidence="5">DSM 3669</strain>
    </source>
</reference>
<dbReference type="SUPFAM" id="SSF54631">
    <property type="entry name" value="CBS-domain pair"/>
    <property type="match status" value="1"/>
</dbReference>
<evidence type="ECO:0000313" key="4">
    <source>
        <dbReference type="EMBL" id="SFR07238.1"/>
    </source>
</evidence>
<dbReference type="InterPro" id="IPR043128">
    <property type="entry name" value="Rev_trsase/Diguanyl_cyclase"/>
</dbReference>
<organism evidence="4 5">
    <name type="scientific">Desulfoscipio geothermicus DSM 3669</name>
    <dbReference type="NCBI Taxonomy" id="1121426"/>
    <lineage>
        <taxon>Bacteria</taxon>
        <taxon>Bacillati</taxon>
        <taxon>Bacillota</taxon>
        <taxon>Clostridia</taxon>
        <taxon>Eubacteriales</taxon>
        <taxon>Desulfallaceae</taxon>
        <taxon>Desulfoscipio</taxon>
    </lineage>
</organism>
<dbReference type="Pfam" id="PF00571">
    <property type="entry name" value="CBS"/>
    <property type="match status" value="2"/>
</dbReference>
<dbReference type="InterPro" id="IPR000160">
    <property type="entry name" value="GGDEF_dom"/>
</dbReference>
<evidence type="ECO:0000259" key="2">
    <source>
        <dbReference type="PROSITE" id="PS50887"/>
    </source>
</evidence>
<dbReference type="Pfam" id="PF00990">
    <property type="entry name" value="GGDEF"/>
    <property type="match status" value="1"/>
</dbReference>
<dbReference type="PANTHER" id="PTHR45138">
    <property type="entry name" value="REGULATORY COMPONENTS OF SENSORY TRANSDUCTION SYSTEM"/>
    <property type="match status" value="1"/>
</dbReference>
<dbReference type="Gene3D" id="3.30.70.270">
    <property type="match status" value="1"/>
</dbReference>
<dbReference type="InterPro" id="IPR050469">
    <property type="entry name" value="Diguanylate_Cyclase"/>
</dbReference>
<dbReference type="PROSITE" id="PS51371">
    <property type="entry name" value="CBS"/>
    <property type="match status" value="2"/>
</dbReference>
<dbReference type="OrthoDB" id="12905at2"/>
<dbReference type="Proteomes" id="UP000199584">
    <property type="component" value="Unassembled WGS sequence"/>
</dbReference>
<dbReference type="SUPFAM" id="SSF55073">
    <property type="entry name" value="Nucleotide cyclase"/>
    <property type="match status" value="1"/>
</dbReference>
<dbReference type="InterPro" id="IPR029787">
    <property type="entry name" value="Nucleotide_cyclase"/>
</dbReference>
<dbReference type="AlphaFoldDB" id="A0A1I6DPF6"/>
<dbReference type="EMBL" id="FOYM01000014">
    <property type="protein sequence ID" value="SFR07238.1"/>
    <property type="molecule type" value="Genomic_DNA"/>
</dbReference>
<dbReference type="SMART" id="SM00267">
    <property type="entry name" value="GGDEF"/>
    <property type="match status" value="1"/>
</dbReference>
<dbReference type="GO" id="GO:0043709">
    <property type="term" value="P:cell adhesion involved in single-species biofilm formation"/>
    <property type="evidence" value="ECO:0007669"/>
    <property type="project" value="TreeGrafter"/>
</dbReference>
<dbReference type="PANTHER" id="PTHR45138:SF9">
    <property type="entry name" value="DIGUANYLATE CYCLASE DGCM-RELATED"/>
    <property type="match status" value="1"/>
</dbReference>
<keyword evidence="1" id="KW-0129">CBS domain</keyword>
<protein>
    <submittedName>
        <fullName evidence="4">Diguanylate cyclase (GGDEF) domain-containing protein</fullName>
    </submittedName>
</protein>
<sequence>MFQAKDIMTSPVISIDPEKSVFYAAEYMRKNQLGGLPVIENGNLVGIITSRDIRLSHPNRLVADAMTKRVFSCAPSDTVWDVAMVMDKHRVERLPVVKNSTVIGIITKTQIQKKMGQMYDPLTDIYNSAYIYQVATRLLTEGHEICVILFDVNNFGKINKKFGHVYGDSCLKEISKVLHEYTDDECDFICRYGGDEFVVVTLNKISAAKQLAAKIIDKIAFHTSKVGVPVTVSAGICGGHRKYARDYNNQYKVIENLINKASLASTQAKTLNKKYIIY</sequence>
<dbReference type="SMART" id="SM00116">
    <property type="entry name" value="CBS"/>
    <property type="match status" value="2"/>
</dbReference>
<dbReference type="GO" id="GO:1902201">
    <property type="term" value="P:negative regulation of bacterial-type flagellum-dependent cell motility"/>
    <property type="evidence" value="ECO:0007669"/>
    <property type="project" value="TreeGrafter"/>
</dbReference>
<keyword evidence="5" id="KW-1185">Reference proteome</keyword>
<feature type="domain" description="GGDEF" evidence="2">
    <location>
        <begin position="143"/>
        <end position="278"/>
    </location>
</feature>
<dbReference type="PROSITE" id="PS50887">
    <property type="entry name" value="GGDEF"/>
    <property type="match status" value="1"/>
</dbReference>
<accession>A0A1I6DPF6</accession>
<dbReference type="InterPro" id="IPR046342">
    <property type="entry name" value="CBS_dom_sf"/>
</dbReference>
<gene>
    <name evidence="4" type="ORF">SAMN05660706_11467</name>
</gene>
<proteinExistence type="predicted"/>
<evidence type="ECO:0000313" key="5">
    <source>
        <dbReference type="Proteomes" id="UP000199584"/>
    </source>
</evidence>
<dbReference type="NCBIfam" id="TIGR00254">
    <property type="entry name" value="GGDEF"/>
    <property type="match status" value="1"/>
</dbReference>
<dbReference type="CDD" id="cd01949">
    <property type="entry name" value="GGDEF"/>
    <property type="match status" value="1"/>
</dbReference>
<dbReference type="InterPro" id="IPR000644">
    <property type="entry name" value="CBS_dom"/>
</dbReference>
<dbReference type="RefSeq" id="WP_092483527.1">
    <property type="nucleotide sequence ID" value="NZ_FOYM01000014.1"/>
</dbReference>
<name>A0A1I6DPF6_9FIRM</name>